<evidence type="ECO:0000313" key="3">
    <source>
        <dbReference type="EMBL" id="CAK1552989.1"/>
    </source>
</evidence>
<protein>
    <submittedName>
        <fullName evidence="3">Uncharacterized protein</fullName>
    </submittedName>
</protein>
<evidence type="ECO:0000256" key="2">
    <source>
        <dbReference type="SAM" id="SignalP"/>
    </source>
</evidence>
<sequence length="166" mass="17384">MKFFIVVSALLALAAAVPVELTLKQIDAALSKPNLDASVRAVLEDALNKIMNAIFNGEQMDSVTVDLPLDVLPGILPENPIDPVPAPQPVPADPAPLPVDPAPIPSPDPKPSPAEEKPVLGPLVQVIVNVNKEQQQVSEVPAPGPVDIAVNPEPQPPSNPIDTILN</sequence>
<feature type="chain" id="PRO_5043684872" evidence="2">
    <location>
        <begin position="17"/>
        <end position="166"/>
    </location>
</feature>
<reference evidence="3 4" key="1">
    <citation type="submission" date="2023-11" db="EMBL/GenBank/DDBJ databases">
        <authorList>
            <person name="Okamura Y."/>
        </authorList>
    </citation>
    <scope>NUCLEOTIDE SEQUENCE [LARGE SCALE GENOMIC DNA]</scope>
</reference>
<name>A0AAV1JU02_9NEOP</name>
<dbReference type="AlphaFoldDB" id="A0AAV1JU02"/>
<dbReference type="EMBL" id="CAVLEF010000203">
    <property type="protein sequence ID" value="CAK1552989.1"/>
    <property type="molecule type" value="Genomic_DNA"/>
</dbReference>
<dbReference type="Proteomes" id="UP001497472">
    <property type="component" value="Unassembled WGS sequence"/>
</dbReference>
<proteinExistence type="predicted"/>
<accession>A0AAV1JU02</accession>
<feature type="region of interest" description="Disordered" evidence="1">
    <location>
        <begin position="78"/>
        <end position="118"/>
    </location>
</feature>
<feature type="compositionally biased region" description="Pro residues" evidence="1">
    <location>
        <begin position="80"/>
        <end position="112"/>
    </location>
</feature>
<feature type="region of interest" description="Disordered" evidence="1">
    <location>
        <begin position="135"/>
        <end position="166"/>
    </location>
</feature>
<keyword evidence="4" id="KW-1185">Reference proteome</keyword>
<evidence type="ECO:0000313" key="4">
    <source>
        <dbReference type="Proteomes" id="UP001497472"/>
    </source>
</evidence>
<gene>
    <name evidence="3" type="ORF">LNINA_LOCUS12009</name>
</gene>
<evidence type="ECO:0000256" key="1">
    <source>
        <dbReference type="SAM" id="MobiDB-lite"/>
    </source>
</evidence>
<keyword evidence="2" id="KW-0732">Signal</keyword>
<feature type="signal peptide" evidence="2">
    <location>
        <begin position="1"/>
        <end position="16"/>
    </location>
</feature>
<comment type="caution">
    <text evidence="3">The sequence shown here is derived from an EMBL/GenBank/DDBJ whole genome shotgun (WGS) entry which is preliminary data.</text>
</comment>
<organism evidence="3 4">
    <name type="scientific">Leptosia nina</name>
    <dbReference type="NCBI Taxonomy" id="320188"/>
    <lineage>
        <taxon>Eukaryota</taxon>
        <taxon>Metazoa</taxon>
        <taxon>Ecdysozoa</taxon>
        <taxon>Arthropoda</taxon>
        <taxon>Hexapoda</taxon>
        <taxon>Insecta</taxon>
        <taxon>Pterygota</taxon>
        <taxon>Neoptera</taxon>
        <taxon>Endopterygota</taxon>
        <taxon>Lepidoptera</taxon>
        <taxon>Glossata</taxon>
        <taxon>Ditrysia</taxon>
        <taxon>Papilionoidea</taxon>
        <taxon>Pieridae</taxon>
        <taxon>Pierinae</taxon>
        <taxon>Leptosia</taxon>
    </lineage>
</organism>